<dbReference type="Proteomes" id="UP000595140">
    <property type="component" value="Unassembled WGS sequence"/>
</dbReference>
<protein>
    <submittedName>
        <fullName evidence="1">Uncharacterized protein</fullName>
    </submittedName>
</protein>
<evidence type="ECO:0000313" key="1">
    <source>
        <dbReference type="EMBL" id="VFQ84864.1"/>
    </source>
</evidence>
<keyword evidence="2" id="KW-1185">Reference proteome</keyword>
<gene>
    <name evidence="1" type="ORF">CCAM_LOCUS26640</name>
</gene>
<dbReference type="EMBL" id="OOIL02002808">
    <property type="protein sequence ID" value="VFQ84864.1"/>
    <property type="molecule type" value="Genomic_DNA"/>
</dbReference>
<accession>A0A484M8X3</accession>
<dbReference type="AlphaFoldDB" id="A0A484M8X3"/>
<reference evidence="1 2" key="1">
    <citation type="submission" date="2018-04" db="EMBL/GenBank/DDBJ databases">
        <authorList>
            <person name="Vogel A."/>
        </authorList>
    </citation>
    <scope>NUCLEOTIDE SEQUENCE [LARGE SCALE GENOMIC DNA]</scope>
</reference>
<name>A0A484M8X3_9ASTE</name>
<organism evidence="1 2">
    <name type="scientific">Cuscuta campestris</name>
    <dbReference type="NCBI Taxonomy" id="132261"/>
    <lineage>
        <taxon>Eukaryota</taxon>
        <taxon>Viridiplantae</taxon>
        <taxon>Streptophyta</taxon>
        <taxon>Embryophyta</taxon>
        <taxon>Tracheophyta</taxon>
        <taxon>Spermatophyta</taxon>
        <taxon>Magnoliopsida</taxon>
        <taxon>eudicotyledons</taxon>
        <taxon>Gunneridae</taxon>
        <taxon>Pentapetalae</taxon>
        <taxon>asterids</taxon>
        <taxon>lamiids</taxon>
        <taxon>Solanales</taxon>
        <taxon>Convolvulaceae</taxon>
        <taxon>Cuscuteae</taxon>
        <taxon>Cuscuta</taxon>
        <taxon>Cuscuta subgen. Grammica</taxon>
        <taxon>Cuscuta sect. Cleistogrammica</taxon>
    </lineage>
</organism>
<sequence>MQLKIEIICSMNLDLLEKCEMILAVGSDINEMKQMIGNGRTNALEDSREEATADCDSCVCSCLLSCMEGKEQEDQTTWGGFN</sequence>
<proteinExistence type="predicted"/>
<evidence type="ECO:0000313" key="2">
    <source>
        <dbReference type="Proteomes" id="UP000595140"/>
    </source>
</evidence>